<comment type="subcellular location">
    <subcellularLocation>
        <location evidence="1">Cell membrane</location>
        <topology evidence="1">Multi-pass membrane protein</topology>
    </subcellularLocation>
</comment>
<feature type="transmembrane region" description="Helical" evidence="5">
    <location>
        <begin position="214"/>
        <end position="237"/>
    </location>
</feature>
<dbReference type="Gene3D" id="1.20.1250.20">
    <property type="entry name" value="MFS general substrate transporter like domains"/>
    <property type="match status" value="1"/>
</dbReference>
<dbReference type="InterPro" id="IPR011701">
    <property type="entry name" value="MFS"/>
</dbReference>
<sequence>MSPPGESASLSDYRAALTTRGAAVPALFSAVGRLPVAMYALATLLYVQGATGSFAVAGLVSAGSLVGVALGSVVQGRLVDRLGPTRPLLAAAVLFAGAVSALIVAVEAGAPLALVVGAAAVAGAVQPALPGSSRALWSRLVPAGPKRAVAYNYEAISMEMFFILGPALAALLAAAPWPGIGLLVAGIATVVGTTGFALTPAVRAAKPEARAGSGGMLGVLARPGVLTVALAGLGFGLVVGGVEVGVPAVAAEAGSRILGGILISAWSVVSVLAGLIYAMRPWPRPLHLRLPVLLGAFGVLVAAMAAAGSSLVGLTIVMLVAGAVITPQVTAQSLALEVATPPGMATEAFGWVITAITLGVAAGQSTTGWLVEQAGPSAAFLAGGVAGVLLAVVLWVRRGSLAPSVDRTPLPAPC</sequence>
<feature type="transmembrane region" description="Helical" evidence="5">
    <location>
        <begin position="150"/>
        <end position="174"/>
    </location>
</feature>
<protein>
    <submittedName>
        <fullName evidence="7">MFS transporter</fullName>
    </submittedName>
</protein>
<feature type="transmembrane region" description="Helical" evidence="5">
    <location>
        <begin position="257"/>
        <end position="278"/>
    </location>
</feature>
<feature type="transmembrane region" description="Helical" evidence="5">
    <location>
        <begin position="314"/>
        <end position="336"/>
    </location>
</feature>
<organism evidence="7 8">
    <name type="scientific">Pseudonocardia charpentierae</name>
    <dbReference type="NCBI Taxonomy" id="3075545"/>
    <lineage>
        <taxon>Bacteria</taxon>
        <taxon>Bacillati</taxon>
        <taxon>Actinomycetota</taxon>
        <taxon>Actinomycetes</taxon>
        <taxon>Pseudonocardiales</taxon>
        <taxon>Pseudonocardiaceae</taxon>
        <taxon>Pseudonocardia</taxon>
    </lineage>
</organism>
<feature type="transmembrane region" description="Helical" evidence="5">
    <location>
        <begin position="180"/>
        <end position="202"/>
    </location>
</feature>
<keyword evidence="2 5" id="KW-0812">Transmembrane</keyword>
<feature type="domain" description="Major facilitator superfamily (MFS) profile" evidence="6">
    <location>
        <begin position="18"/>
        <end position="414"/>
    </location>
</feature>
<evidence type="ECO:0000256" key="5">
    <source>
        <dbReference type="SAM" id="Phobius"/>
    </source>
</evidence>
<evidence type="ECO:0000313" key="7">
    <source>
        <dbReference type="EMBL" id="MDT0348169.1"/>
    </source>
</evidence>
<dbReference type="EMBL" id="JAVREJ010000001">
    <property type="protein sequence ID" value="MDT0348169.1"/>
    <property type="molecule type" value="Genomic_DNA"/>
</dbReference>
<feature type="transmembrane region" description="Helical" evidence="5">
    <location>
        <begin position="21"/>
        <end position="42"/>
    </location>
</feature>
<feature type="transmembrane region" description="Helical" evidence="5">
    <location>
        <begin position="112"/>
        <end position="129"/>
    </location>
</feature>
<keyword evidence="8" id="KW-1185">Reference proteome</keyword>
<dbReference type="SUPFAM" id="SSF103473">
    <property type="entry name" value="MFS general substrate transporter"/>
    <property type="match status" value="1"/>
</dbReference>
<keyword evidence="3 5" id="KW-1133">Transmembrane helix</keyword>
<accession>A0ABU2N2Q9</accession>
<dbReference type="PROSITE" id="PS50850">
    <property type="entry name" value="MFS"/>
    <property type="match status" value="1"/>
</dbReference>
<evidence type="ECO:0000256" key="4">
    <source>
        <dbReference type="ARBA" id="ARBA00023136"/>
    </source>
</evidence>
<comment type="caution">
    <text evidence="7">The sequence shown here is derived from an EMBL/GenBank/DDBJ whole genome shotgun (WGS) entry which is preliminary data.</text>
</comment>
<feature type="transmembrane region" description="Helical" evidence="5">
    <location>
        <begin position="377"/>
        <end position="396"/>
    </location>
</feature>
<feature type="transmembrane region" description="Helical" evidence="5">
    <location>
        <begin position="348"/>
        <end position="371"/>
    </location>
</feature>
<dbReference type="InterPro" id="IPR020846">
    <property type="entry name" value="MFS_dom"/>
</dbReference>
<gene>
    <name evidence="7" type="ORF">RM445_01350</name>
</gene>
<evidence type="ECO:0000259" key="6">
    <source>
        <dbReference type="PROSITE" id="PS50850"/>
    </source>
</evidence>
<dbReference type="InterPro" id="IPR036259">
    <property type="entry name" value="MFS_trans_sf"/>
</dbReference>
<evidence type="ECO:0000256" key="3">
    <source>
        <dbReference type="ARBA" id="ARBA00022989"/>
    </source>
</evidence>
<evidence type="ECO:0000256" key="1">
    <source>
        <dbReference type="ARBA" id="ARBA00004651"/>
    </source>
</evidence>
<name>A0ABU2N2Q9_9PSEU</name>
<feature type="transmembrane region" description="Helical" evidence="5">
    <location>
        <begin position="290"/>
        <end position="308"/>
    </location>
</feature>
<dbReference type="PANTHER" id="PTHR23542:SF1">
    <property type="entry name" value="MAJOR FACILITATOR SUPERFAMILY (MFS) PROFILE DOMAIN-CONTAINING PROTEIN"/>
    <property type="match status" value="1"/>
</dbReference>
<feature type="transmembrane region" description="Helical" evidence="5">
    <location>
        <begin position="54"/>
        <end position="76"/>
    </location>
</feature>
<dbReference type="Proteomes" id="UP001183202">
    <property type="component" value="Unassembled WGS sequence"/>
</dbReference>
<reference evidence="8" key="1">
    <citation type="submission" date="2023-07" db="EMBL/GenBank/DDBJ databases">
        <title>30 novel species of actinomycetes from the DSMZ collection.</title>
        <authorList>
            <person name="Nouioui I."/>
        </authorList>
    </citation>
    <scope>NUCLEOTIDE SEQUENCE [LARGE SCALE GENOMIC DNA]</scope>
    <source>
        <strain evidence="8">DSM 45834</strain>
    </source>
</reference>
<dbReference type="PANTHER" id="PTHR23542">
    <property type="match status" value="1"/>
</dbReference>
<evidence type="ECO:0000256" key="2">
    <source>
        <dbReference type="ARBA" id="ARBA00022692"/>
    </source>
</evidence>
<feature type="transmembrane region" description="Helical" evidence="5">
    <location>
        <begin position="88"/>
        <end position="106"/>
    </location>
</feature>
<keyword evidence="4 5" id="KW-0472">Membrane</keyword>
<evidence type="ECO:0000313" key="8">
    <source>
        <dbReference type="Proteomes" id="UP001183202"/>
    </source>
</evidence>
<dbReference type="Pfam" id="PF07690">
    <property type="entry name" value="MFS_1"/>
    <property type="match status" value="1"/>
</dbReference>
<dbReference type="RefSeq" id="WP_311554379.1">
    <property type="nucleotide sequence ID" value="NZ_JAVREJ010000001.1"/>
</dbReference>
<proteinExistence type="predicted"/>